<reference evidence="3 4" key="1">
    <citation type="submission" date="2019-12" db="EMBL/GenBank/DDBJ databases">
        <title>Isolation and characterization of three novel carbon monoxide-oxidizing members of Halobacteria from salione crusts and soils.</title>
        <authorList>
            <person name="Myers M.R."/>
            <person name="King G.M."/>
        </authorList>
    </citation>
    <scope>NUCLEOTIDE SEQUENCE [LARGE SCALE GENOMIC DNA]</scope>
    <source>
        <strain evidence="3 4">WSA2</strain>
    </source>
</reference>
<dbReference type="RefSeq" id="WP_159664134.1">
    <property type="nucleotide sequence ID" value="NZ_WUUS01000003.1"/>
</dbReference>
<organism evidence="3 4">
    <name type="scientific">Halobaculum saliterrae</name>
    <dbReference type="NCBI Taxonomy" id="2073113"/>
    <lineage>
        <taxon>Archaea</taxon>
        <taxon>Methanobacteriati</taxon>
        <taxon>Methanobacteriota</taxon>
        <taxon>Stenosarchaea group</taxon>
        <taxon>Halobacteria</taxon>
        <taxon>Halobacteriales</taxon>
        <taxon>Haloferacaceae</taxon>
        <taxon>Halobaculum</taxon>
    </lineage>
</organism>
<evidence type="ECO:0000313" key="3">
    <source>
        <dbReference type="EMBL" id="MXR40722.1"/>
    </source>
</evidence>
<keyword evidence="4" id="KW-1185">Reference proteome</keyword>
<name>A0A6B0SWT7_9EURY</name>
<feature type="compositionally biased region" description="Acidic residues" evidence="2">
    <location>
        <begin position="183"/>
        <end position="202"/>
    </location>
</feature>
<protein>
    <submittedName>
        <fullName evidence="3">Uncharacterized protein</fullName>
    </submittedName>
</protein>
<dbReference type="OrthoDB" id="339685at2157"/>
<dbReference type="EMBL" id="WUUS01000003">
    <property type="protein sequence ID" value="MXR40722.1"/>
    <property type="molecule type" value="Genomic_DNA"/>
</dbReference>
<comment type="caution">
    <text evidence="3">The sequence shown here is derived from an EMBL/GenBank/DDBJ whole genome shotgun (WGS) entry which is preliminary data.</text>
</comment>
<feature type="region of interest" description="Disordered" evidence="2">
    <location>
        <begin position="179"/>
        <end position="223"/>
    </location>
</feature>
<evidence type="ECO:0000256" key="1">
    <source>
        <dbReference type="SAM" id="Coils"/>
    </source>
</evidence>
<accession>A0A6B0SWT7</accession>
<evidence type="ECO:0000313" key="4">
    <source>
        <dbReference type="Proteomes" id="UP000437065"/>
    </source>
</evidence>
<gene>
    <name evidence="3" type="ORF">GRX01_05115</name>
</gene>
<dbReference type="Proteomes" id="UP000437065">
    <property type="component" value="Unassembled WGS sequence"/>
</dbReference>
<sequence>MELRNWITETFGSTDTLLDDDVYTEDEIREDKIRLKQQRKQLNKDMGSLRREYRELLEEGAKASEAERPQYAQRARMKKKKYQVKQQKFQKNSVQMATIVTIEGARELMEMSDEDNLNLPDMTEVDYGEVQQHLREEMVQYEIETDVMLEVQEALDIDIIGADMDMSGGEEEEIMGEIAAGEIDSEQVDIEDDDEEDVEEDVGLGSSIDEGLDGDVGIGPESL</sequence>
<feature type="coiled-coil region" evidence="1">
    <location>
        <begin position="25"/>
        <end position="59"/>
    </location>
</feature>
<evidence type="ECO:0000256" key="2">
    <source>
        <dbReference type="SAM" id="MobiDB-lite"/>
    </source>
</evidence>
<keyword evidence="1" id="KW-0175">Coiled coil</keyword>
<dbReference type="AlphaFoldDB" id="A0A6B0SWT7"/>
<proteinExistence type="predicted"/>